<evidence type="ECO:0000256" key="3">
    <source>
        <dbReference type="ARBA" id="ARBA00022679"/>
    </source>
</evidence>
<keyword evidence="4 5" id="KW-0949">S-adenosyl-L-methionine</keyword>
<dbReference type="EC" id="2.1.1.37" evidence="1"/>
<proteinExistence type="inferred from homology"/>
<dbReference type="PROSITE" id="PS51679">
    <property type="entry name" value="SAM_MT_C5"/>
    <property type="match status" value="1"/>
</dbReference>
<keyword evidence="3 5" id="KW-0808">Transferase</keyword>
<dbReference type="GO" id="GO:0003677">
    <property type="term" value="F:DNA binding"/>
    <property type="evidence" value="ECO:0007669"/>
    <property type="project" value="TreeGrafter"/>
</dbReference>
<evidence type="ECO:0000313" key="6">
    <source>
        <dbReference type="EMBL" id="ASE99813.1"/>
    </source>
</evidence>
<dbReference type="GO" id="GO:0032259">
    <property type="term" value="P:methylation"/>
    <property type="evidence" value="ECO:0007669"/>
    <property type="project" value="UniProtKB-KW"/>
</dbReference>
<evidence type="ECO:0000256" key="5">
    <source>
        <dbReference type="PROSITE-ProRule" id="PRU01016"/>
    </source>
</evidence>
<reference evidence="6" key="2">
    <citation type="journal article" date="2017" name="Nat. Commun.">
        <title>Single-virus genomics reveals hidden cosmopolitan and abundant viruses.</title>
        <authorList>
            <person name="Martinez-Hernandez F."/>
            <person name="Fornas O."/>
            <person name="Lluesma Gomez M."/>
            <person name="Bolduc B."/>
            <person name="de la Cruz Pena M.J."/>
            <person name="Martinez J.M."/>
            <person name="Anton J."/>
            <person name="Gasol J.M."/>
            <person name="Rosselli R."/>
            <person name="Rodriguez-Valera F."/>
            <person name="Sullivan M.B."/>
            <person name="Acinas S.G."/>
            <person name="Martinez-Garcia M."/>
        </authorList>
    </citation>
    <scope>NUCLEOTIDE SEQUENCE</scope>
</reference>
<dbReference type="EMBL" id="KY052796">
    <property type="protein sequence ID" value="ASE99813.1"/>
    <property type="molecule type" value="Genomic_DNA"/>
</dbReference>
<dbReference type="Pfam" id="PF00145">
    <property type="entry name" value="DNA_methylase"/>
    <property type="match status" value="1"/>
</dbReference>
<evidence type="ECO:0000256" key="1">
    <source>
        <dbReference type="ARBA" id="ARBA00011975"/>
    </source>
</evidence>
<keyword evidence="2 5" id="KW-0489">Methyltransferase</keyword>
<dbReference type="PANTHER" id="PTHR10629">
    <property type="entry name" value="CYTOSINE-SPECIFIC METHYLTRANSFERASE"/>
    <property type="match status" value="1"/>
</dbReference>
<evidence type="ECO:0000256" key="4">
    <source>
        <dbReference type="ARBA" id="ARBA00022691"/>
    </source>
</evidence>
<comment type="similarity">
    <text evidence="5">Belongs to the class I-like SAM-binding methyltransferase superfamily. C5-methyltransferase family.</text>
</comment>
<dbReference type="PANTHER" id="PTHR10629:SF52">
    <property type="entry name" value="DNA (CYTOSINE-5)-METHYLTRANSFERASE 1"/>
    <property type="match status" value="1"/>
</dbReference>
<organism evidence="6">
    <name type="scientific">uncultured virus</name>
    <dbReference type="NCBI Taxonomy" id="340016"/>
    <lineage>
        <taxon>Viruses</taxon>
        <taxon>environmental samples</taxon>
    </lineage>
</organism>
<dbReference type="InterPro" id="IPR029063">
    <property type="entry name" value="SAM-dependent_MTases_sf"/>
</dbReference>
<dbReference type="InterPro" id="IPR050390">
    <property type="entry name" value="C5-Methyltransferase"/>
</dbReference>
<evidence type="ECO:0000256" key="2">
    <source>
        <dbReference type="ARBA" id="ARBA00022603"/>
    </source>
</evidence>
<dbReference type="SUPFAM" id="SSF53335">
    <property type="entry name" value="S-adenosyl-L-methionine-dependent methyltransferases"/>
    <property type="match status" value="1"/>
</dbReference>
<feature type="active site" evidence="5">
    <location>
        <position position="72"/>
    </location>
</feature>
<dbReference type="GO" id="GO:0003886">
    <property type="term" value="F:DNA (cytosine-5-)-methyltransferase activity"/>
    <property type="evidence" value="ECO:0007669"/>
    <property type="project" value="UniProtKB-EC"/>
</dbReference>
<sequence length="352" mass="40017">MKALGTYIFAGGFTLGVKKHFDVLAHFEEKPGLYKKTAKANFPNLPIYEGEDDWPREKYKNKVDFVYCNPPCAPWSNLGATQKGASAWKKDPRIACWRNSFNLLKELEPSAIAIESVPRVYSKNGGYPMIMELTEEAQKLGYQVTHLLIDGQFTGLNHSRKRFFFIATKYELNPHRLNFAPAPTTGEVLKSFADEYGKDAGHIFKMTESEKPYLKHCKQGESLRTTWERFNPPETWVRGGMRGGVKGRPQFMKWRLSTAKVCPVIAGGFYIHPTEDRLFGHKELAYLAGFPVDYKFEGPPGSIGSQIARGVMPPVAEYVARIVKESIELKDKPIHKMMTIDFRKQPEQESLI</sequence>
<protein>
    <recommendedName>
        <fullName evidence="1">DNA (cytosine-5-)-methyltransferase</fullName>
        <ecNumber evidence="1">2.1.1.37</ecNumber>
    </recommendedName>
</protein>
<dbReference type="GO" id="GO:0044027">
    <property type="term" value="P:negative regulation of gene expression via chromosomal CpG island methylation"/>
    <property type="evidence" value="ECO:0007669"/>
    <property type="project" value="TreeGrafter"/>
</dbReference>
<name>A0A218MKL1_9VIRU</name>
<reference evidence="6" key="1">
    <citation type="submission" date="2016-10" db="EMBL/GenBank/DDBJ databases">
        <authorList>
            <person name="Varghese N."/>
        </authorList>
    </citation>
    <scope>NUCLEOTIDE SEQUENCE</scope>
</reference>
<accession>A0A218MKL1</accession>
<dbReference type="Gene3D" id="3.40.50.150">
    <property type="entry name" value="Vaccinia Virus protein VP39"/>
    <property type="match status" value="1"/>
</dbReference>
<dbReference type="InterPro" id="IPR001525">
    <property type="entry name" value="C5_MeTfrase"/>
</dbReference>
<dbReference type="Gene3D" id="3.90.120.10">
    <property type="entry name" value="DNA Methylase, subunit A, domain 2"/>
    <property type="match status" value="1"/>
</dbReference>